<keyword evidence="2" id="KW-0808">Transferase</keyword>
<dbReference type="InterPro" id="IPR051052">
    <property type="entry name" value="Diverse_substrate_MTase"/>
</dbReference>
<dbReference type="InterPro" id="IPR029063">
    <property type="entry name" value="SAM-dependent_MTases_sf"/>
</dbReference>
<organism evidence="2">
    <name type="scientific">Mytilinidion resinicola</name>
    <dbReference type="NCBI Taxonomy" id="574789"/>
    <lineage>
        <taxon>Eukaryota</taxon>
        <taxon>Fungi</taxon>
        <taxon>Dikarya</taxon>
        <taxon>Ascomycota</taxon>
        <taxon>Pezizomycotina</taxon>
        <taxon>Dothideomycetes</taxon>
        <taxon>Pleosporomycetidae</taxon>
        <taxon>Mytilinidiales</taxon>
        <taxon>Mytilinidiaceae</taxon>
        <taxon>Mytilinidion</taxon>
    </lineage>
</organism>
<dbReference type="GO" id="GO:0032259">
    <property type="term" value="P:methylation"/>
    <property type="evidence" value="ECO:0007669"/>
    <property type="project" value="UniProtKB-KW"/>
</dbReference>
<dbReference type="InterPro" id="IPR041698">
    <property type="entry name" value="Methyltransf_25"/>
</dbReference>
<proteinExistence type="predicted"/>
<reference evidence="2 4" key="1">
    <citation type="journal article" date="2020" name="Stud. Mycol.">
        <title>101 Dothideomycetes genomes: a test case for predicting lifestyles and emergence of pathogens.</title>
        <authorList>
            <person name="Haridas S."/>
            <person name="Albert R."/>
            <person name="Binder M."/>
            <person name="Bloem J."/>
            <person name="Labutti K."/>
            <person name="Salamov A."/>
            <person name="Andreopoulos B."/>
            <person name="Baker S."/>
            <person name="Barry K."/>
            <person name="Bills G."/>
            <person name="Bluhm B."/>
            <person name="Cannon C."/>
            <person name="Castanera R."/>
            <person name="Culley D."/>
            <person name="Daum C."/>
            <person name="Ezra D."/>
            <person name="Gonzalez J."/>
            <person name="Henrissat B."/>
            <person name="Kuo A."/>
            <person name="Liang C."/>
            <person name="Lipzen A."/>
            <person name="Lutzoni F."/>
            <person name="Magnuson J."/>
            <person name="Mondo S."/>
            <person name="Nolan M."/>
            <person name="Ohm R."/>
            <person name="Pangilinan J."/>
            <person name="Park H.-J."/>
            <person name="Ramirez L."/>
            <person name="Alfaro M."/>
            <person name="Sun H."/>
            <person name="Tritt A."/>
            <person name="Yoshinaga Y."/>
            <person name="Zwiers L.-H."/>
            <person name="Turgeon B."/>
            <person name="Goodwin S."/>
            <person name="Spatafora J."/>
            <person name="Crous P."/>
            <person name="Grigoriev I."/>
        </authorList>
    </citation>
    <scope>NUCLEOTIDE SEQUENCE</scope>
    <source>
        <strain evidence="2 4">CBS 304.34</strain>
    </source>
</reference>
<reference evidence="4" key="3">
    <citation type="submission" date="2025-04" db="UniProtKB">
        <authorList>
            <consortium name="RefSeq"/>
        </authorList>
    </citation>
    <scope>IDENTIFICATION</scope>
    <source>
        <strain evidence="4">CBS 304.34</strain>
    </source>
</reference>
<accession>A0A6A6YGN0</accession>
<reference evidence="4" key="2">
    <citation type="submission" date="2020-04" db="EMBL/GenBank/DDBJ databases">
        <authorList>
            <consortium name="NCBI Genome Project"/>
        </authorList>
    </citation>
    <scope>NUCLEOTIDE SEQUENCE</scope>
    <source>
        <strain evidence="4">CBS 304.34</strain>
    </source>
</reference>
<dbReference type="Gene3D" id="3.40.50.150">
    <property type="entry name" value="Vaccinia Virus protein VP39"/>
    <property type="match status" value="1"/>
</dbReference>
<dbReference type="GeneID" id="54464671"/>
<dbReference type="PANTHER" id="PTHR44942">
    <property type="entry name" value="METHYLTRANSF_11 DOMAIN-CONTAINING PROTEIN"/>
    <property type="match status" value="1"/>
</dbReference>
<dbReference type="OrthoDB" id="10027013at2759"/>
<gene>
    <name evidence="2 4" type="ORF">BDZ99DRAFT_501048</name>
</gene>
<keyword evidence="2 4" id="KW-0489">Methyltransferase</keyword>
<protein>
    <submittedName>
        <fullName evidence="2 4">Methyltransferase domain-containing protein</fullName>
    </submittedName>
</protein>
<evidence type="ECO:0000313" key="4">
    <source>
        <dbReference type="RefSeq" id="XP_033574021.1"/>
    </source>
</evidence>
<dbReference type="RefSeq" id="XP_033574021.1">
    <property type="nucleotide sequence ID" value="XM_033723778.1"/>
</dbReference>
<evidence type="ECO:0000313" key="3">
    <source>
        <dbReference type="Proteomes" id="UP000504636"/>
    </source>
</evidence>
<name>A0A6A6YGN0_9PEZI</name>
<dbReference type="EMBL" id="MU003706">
    <property type="protein sequence ID" value="KAF2807057.1"/>
    <property type="molecule type" value="Genomic_DNA"/>
</dbReference>
<dbReference type="SUPFAM" id="SSF53335">
    <property type="entry name" value="S-adenosyl-L-methionine-dependent methyltransferases"/>
    <property type="match status" value="1"/>
</dbReference>
<dbReference type="CDD" id="cd02440">
    <property type="entry name" value="AdoMet_MTases"/>
    <property type="match status" value="1"/>
</dbReference>
<dbReference type="GO" id="GO:0008757">
    <property type="term" value="F:S-adenosylmethionine-dependent methyltransferase activity"/>
    <property type="evidence" value="ECO:0007669"/>
    <property type="project" value="InterPro"/>
</dbReference>
<dbReference type="PANTHER" id="PTHR44942:SF10">
    <property type="entry name" value="METHYLTRANSFERASE TYPE 11 DOMAIN-CONTAINING PROTEIN"/>
    <property type="match status" value="1"/>
</dbReference>
<evidence type="ECO:0000259" key="1">
    <source>
        <dbReference type="Pfam" id="PF13649"/>
    </source>
</evidence>
<dbReference type="AlphaFoldDB" id="A0A6A6YGN0"/>
<keyword evidence="3" id="KW-1185">Reference proteome</keyword>
<feature type="domain" description="Methyltransferase" evidence="1">
    <location>
        <begin position="53"/>
        <end position="150"/>
    </location>
</feature>
<sequence>MSTTTPDKDNTFRKYAPEAAARYRSFRIPYPPTLINTVIDTHKSTGGHLDTLLDVGCGPGTATHSLAPLFQHAYGADPGPAMVEAAQKDAPITASGAPVQFFVSTAEDLLTSIPEIKPGTVDLITAATAAHWFKLPGFYAAAAELLKPGGSIAMWCTGPQYCDPYTTPNAVAVQAAIDKLQEEVIAPFEVEGNRLCHDLYAKLDLPWTIKDADAKTQAGLNEFDEGGFQRIVFNEGGKLEPGEEFVRGMKHASLEMTKKVWSTASPVQRWREAHKEQVEKGEVEDCLDRMVRVVKEAMGEVEEGKGRDWIDGGSSLVLLVIKKKTAHMSASYVLLPGYLSSSIYATASIVMGGEIGQRFKHTAYIHGMFSAAQCWVQKTHSRDSMVQTREV</sequence>
<dbReference type="Proteomes" id="UP000504636">
    <property type="component" value="Unplaced"/>
</dbReference>
<dbReference type="Pfam" id="PF13649">
    <property type="entry name" value="Methyltransf_25"/>
    <property type="match status" value="1"/>
</dbReference>
<evidence type="ECO:0000313" key="2">
    <source>
        <dbReference type="EMBL" id="KAF2807057.1"/>
    </source>
</evidence>